<proteinExistence type="predicted"/>
<reference evidence="3" key="1">
    <citation type="submission" date="2015-12" db="EMBL/GenBank/DDBJ databases">
        <title>FDA dAtabase for Regulatory Grade micrObial Sequences (FDA-ARGOS): Supporting development and validation of Infectious Disease Dx tests.</title>
        <authorList>
            <person name="Case J."/>
            <person name="Tallon L."/>
            <person name="Sadzewicz L."/>
            <person name="Sengamalay N."/>
            <person name="Ott S."/>
            <person name="Godinez A."/>
            <person name="Nagaraj S."/>
            <person name="Nadendla S."/>
            <person name="Sichtig H."/>
        </authorList>
    </citation>
    <scope>NUCLEOTIDE SEQUENCE [LARGE SCALE GENOMIC DNA]</scope>
    <source>
        <strain evidence="3">FDAARGOS_147</strain>
    </source>
</reference>
<protein>
    <submittedName>
        <fullName evidence="2">Flp pilus assembly protein CpaB</fullName>
    </submittedName>
</protein>
<accession>A0A0X8NXE1</accession>
<name>A0A0X8NXE1_ALCXX</name>
<dbReference type="AlphaFoldDB" id="A0A0X8NXE1"/>
<evidence type="ECO:0000259" key="1">
    <source>
        <dbReference type="SMART" id="SM00858"/>
    </source>
</evidence>
<gene>
    <name evidence="2" type="primary">cpaB</name>
    <name evidence="2" type="ORF">AL504_08640</name>
</gene>
<evidence type="ECO:0000313" key="3">
    <source>
        <dbReference type="Proteomes" id="UP000060602"/>
    </source>
</evidence>
<dbReference type="SMART" id="SM00858">
    <property type="entry name" value="SAF"/>
    <property type="match status" value="1"/>
</dbReference>
<evidence type="ECO:0000313" key="2">
    <source>
        <dbReference type="EMBL" id="AMG36088.1"/>
    </source>
</evidence>
<feature type="domain" description="SAF" evidence="1">
    <location>
        <begin position="52"/>
        <end position="116"/>
    </location>
</feature>
<dbReference type="Pfam" id="PF08666">
    <property type="entry name" value="SAF"/>
    <property type="match status" value="1"/>
</dbReference>
<dbReference type="InterPro" id="IPR017592">
    <property type="entry name" value="Pilus_assmbl_Flp-typ_CpaB"/>
</dbReference>
<organism evidence="2 3">
    <name type="scientific">Alcaligenes xylosoxydans xylosoxydans</name>
    <name type="common">Achromobacter xylosoxidans</name>
    <dbReference type="NCBI Taxonomy" id="85698"/>
    <lineage>
        <taxon>Bacteria</taxon>
        <taxon>Pseudomonadati</taxon>
        <taxon>Pseudomonadota</taxon>
        <taxon>Betaproteobacteria</taxon>
        <taxon>Burkholderiales</taxon>
        <taxon>Alcaligenaceae</taxon>
        <taxon>Achromobacter</taxon>
    </lineage>
</organism>
<dbReference type="InterPro" id="IPR013974">
    <property type="entry name" value="SAF"/>
</dbReference>
<dbReference type="CDD" id="cd11614">
    <property type="entry name" value="SAF_CpaB_FlgA_like"/>
    <property type="match status" value="1"/>
</dbReference>
<dbReference type="Proteomes" id="UP000060602">
    <property type="component" value="Chromosome"/>
</dbReference>
<dbReference type="NCBIfam" id="TIGR03177">
    <property type="entry name" value="pilus_cpaB"/>
    <property type="match status" value="1"/>
</dbReference>
<dbReference type="Pfam" id="PF16976">
    <property type="entry name" value="RcpC"/>
    <property type="match status" value="1"/>
</dbReference>
<dbReference type="InterPro" id="IPR031571">
    <property type="entry name" value="RcpC_dom"/>
</dbReference>
<dbReference type="EMBL" id="CP014060">
    <property type="protein sequence ID" value="AMG36088.1"/>
    <property type="molecule type" value="Genomic_DNA"/>
</dbReference>
<sequence length="280" mass="29397">MDAMTRRFVPGPRQIAVFLLALAAGLLSAWAVREHVRQRVETLEAAGRVPRVSRLVAAHDLAAGTVLEERHLAVRDIPAQWAPASSLEPGAVDSVLGMRLAAALPGGELVLNACLAAAQPVARPSLASRLEAGQRAFVLPAADLGNLGGTLRAGDAIDVYLTLPRHGRDVVVPVLRGVRVLAATDARVADGTLPVTLAASADQITSYLMARRAGTLTAVLRDGADASVSDAMPPTELRSLLEEGRQSRSAPRVVILYGDRLGDLAEASSRPPADLESEFP</sequence>